<dbReference type="EMBL" id="ML737186">
    <property type="protein sequence ID" value="KAE8337053.1"/>
    <property type="molecule type" value="Genomic_DNA"/>
</dbReference>
<organism evidence="1">
    <name type="scientific">Aspergillus arachidicola</name>
    <dbReference type="NCBI Taxonomy" id="656916"/>
    <lineage>
        <taxon>Eukaryota</taxon>
        <taxon>Fungi</taxon>
        <taxon>Dikarya</taxon>
        <taxon>Ascomycota</taxon>
        <taxon>Pezizomycotina</taxon>
        <taxon>Eurotiomycetes</taxon>
        <taxon>Eurotiomycetidae</taxon>
        <taxon>Eurotiales</taxon>
        <taxon>Aspergillaceae</taxon>
        <taxon>Aspergillus</taxon>
        <taxon>Aspergillus subgen. Circumdati</taxon>
    </lineage>
</organism>
<proteinExistence type="predicted"/>
<dbReference type="Proteomes" id="UP000325558">
    <property type="component" value="Unassembled WGS sequence"/>
</dbReference>
<name>A0A5N6XWL9_9EURO</name>
<accession>A0A5N6XWL9</accession>
<gene>
    <name evidence="1" type="ORF">BDV24DRAFT_154730</name>
</gene>
<evidence type="ECO:0000313" key="1">
    <source>
        <dbReference type="EMBL" id="KAE8337053.1"/>
    </source>
</evidence>
<sequence>MLHLLSALLDALDLSQRQALSPYHTYIVGVSAIPLSHPNVCAVLHRCTGRAPRLVVAFQTCCSSRSYPVPETESIFNIRSLASSHLAPTNDLQPMIPFMDGPNSLCQFLLELAMSLRQ</sequence>
<protein>
    <submittedName>
        <fullName evidence="1">Uncharacterized protein</fullName>
    </submittedName>
</protein>
<dbReference type="AlphaFoldDB" id="A0A5N6XWL9"/>
<reference evidence="1" key="1">
    <citation type="submission" date="2019-04" db="EMBL/GenBank/DDBJ databases">
        <title>Friends and foes A comparative genomics study of 23 Aspergillus species from section Flavi.</title>
        <authorList>
            <consortium name="DOE Joint Genome Institute"/>
            <person name="Kjaerbolling I."/>
            <person name="Vesth T."/>
            <person name="Frisvad J.C."/>
            <person name="Nybo J.L."/>
            <person name="Theobald S."/>
            <person name="Kildgaard S."/>
            <person name="Isbrandt T."/>
            <person name="Kuo A."/>
            <person name="Sato A."/>
            <person name="Lyhne E.K."/>
            <person name="Kogle M.E."/>
            <person name="Wiebenga A."/>
            <person name="Kun R.S."/>
            <person name="Lubbers R.J."/>
            <person name="Makela M.R."/>
            <person name="Barry K."/>
            <person name="Chovatia M."/>
            <person name="Clum A."/>
            <person name="Daum C."/>
            <person name="Haridas S."/>
            <person name="He G."/>
            <person name="LaButti K."/>
            <person name="Lipzen A."/>
            <person name="Mondo S."/>
            <person name="Riley R."/>
            <person name="Salamov A."/>
            <person name="Simmons B.A."/>
            <person name="Magnuson J.K."/>
            <person name="Henrissat B."/>
            <person name="Mortensen U.H."/>
            <person name="Larsen T.O."/>
            <person name="Devries R.P."/>
            <person name="Grigoriev I.V."/>
            <person name="Machida M."/>
            <person name="Baker S.E."/>
            <person name="Andersen M.R."/>
        </authorList>
    </citation>
    <scope>NUCLEOTIDE SEQUENCE</scope>
    <source>
        <strain evidence="1">CBS 117612</strain>
    </source>
</reference>